<feature type="binding site" evidence="13">
    <location>
        <begin position="245"/>
        <end position="247"/>
    </location>
    <ligand>
        <name>substrate</name>
    </ligand>
</feature>
<organism evidence="16 17">
    <name type="scientific">Puia dinghuensis</name>
    <dbReference type="NCBI Taxonomy" id="1792502"/>
    <lineage>
        <taxon>Bacteria</taxon>
        <taxon>Pseudomonadati</taxon>
        <taxon>Bacteroidota</taxon>
        <taxon>Chitinophagia</taxon>
        <taxon>Chitinophagales</taxon>
        <taxon>Chitinophagaceae</taxon>
        <taxon>Puia</taxon>
    </lineage>
</organism>
<dbReference type="InterPro" id="IPR037128">
    <property type="entry name" value="Quinolinate_PRibosylTase_N_sf"/>
</dbReference>
<dbReference type="UniPathway" id="UPA00253">
    <property type="reaction ID" value="UER00331"/>
</dbReference>
<evidence type="ECO:0000256" key="3">
    <source>
        <dbReference type="ARBA" id="ARBA00009400"/>
    </source>
</evidence>
<proteinExistence type="inferred from homology"/>
<comment type="subunit">
    <text evidence="4">Hexamer formed by 3 homodimers.</text>
</comment>
<feature type="binding site" evidence="13">
    <location>
        <position position="200"/>
    </location>
    <ligand>
        <name>substrate</name>
    </ligand>
</feature>
<feature type="binding site" evidence="13">
    <location>
        <position position="157"/>
    </location>
    <ligand>
        <name>substrate</name>
    </ligand>
</feature>
<name>A0A8J2UFB6_9BACT</name>
<dbReference type="InterPro" id="IPR004393">
    <property type="entry name" value="NadC"/>
</dbReference>
<evidence type="ECO:0000256" key="7">
    <source>
        <dbReference type="ARBA" id="ARBA00022676"/>
    </source>
</evidence>
<evidence type="ECO:0000256" key="9">
    <source>
        <dbReference type="ARBA" id="ARBA00033102"/>
    </source>
</evidence>
<dbReference type="FunFam" id="3.90.1170.20:FF:000001">
    <property type="entry name" value="Nicotinate-nucleotide diphosphorylase (Carboxylating)"/>
    <property type="match status" value="1"/>
</dbReference>
<dbReference type="Pfam" id="PF02749">
    <property type="entry name" value="QRPTase_N"/>
    <property type="match status" value="1"/>
</dbReference>
<dbReference type="PANTHER" id="PTHR32179:SF3">
    <property type="entry name" value="NICOTINATE-NUCLEOTIDE PYROPHOSPHORYLASE [CARBOXYLATING]"/>
    <property type="match status" value="1"/>
</dbReference>
<dbReference type="GO" id="GO:0004514">
    <property type="term" value="F:nicotinate-nucleotide diphosphorylase (carboxylating) activity"/>
    <property type="evidence" value="ECO:0007669"/>
    <property type="project" value="UniProtKB-EC"/>
</dbReference>
<evidence type="ECO:0000256" key="8">
    <source>
        <dbReference type="ARBA" id="ARBA00022679"/>
    </source>
</evidence>
<keyword evidence="17" id="KW-1185">Reference proteome</keyword>
<accession>A0A8J2UFB6</accession>
<evidence type="ECO:0000256" key="5">
    <source>
        <dbReference type="ARBA" id="ARBA00011944"/>
    </source>
</evidence>
<feature type="binding site" evidence="13">
    <location>
        <position position="100"/>
    </location>
    <ligand>
        <name>substrate</name>
    </ligand>
</feature>
<evidence type="ECO:0000313" key="17">
    <source>
        <dbReference type="Proteomes" id="UP000607559"/>
    </source>
</evidence>
<dbReference type="GO" id="GO:0005737">
    <property type="term" value="C:cytoplasm"/>
    <property type="evidence" value="ECO:0007669"/>
    <property type="project" value="TreeGrafter"/>
</dbReference>
<dbReference type="GO" id="GO:0009435">
    <property type="term" value="P:NAD+ biosynthetic process"/>
    <property type="evidence" value="ECO:0007669"/>
    <property type="project" value="UniProtKB-UniPathway"/>
</dbReference>
<dbReference type="InterPro" id="IPR022412">
    <property type="entry name" value="Quinolinate_PRibosylTrfase_N"/>
</dbReference>
<dbReference type="EMBL" id="BMJC01000003">
    <property type="protein sequence ID" value="GGB07781.1"/>
    <property type="molecule type" value="Genomic_DNA"/>
</dbReference>
<dbReference type="InterPro" id="IPR002638">
    <property type="entry name" value="Quinolinate_PRibosylTrfase_C"/>
</dbReference>
<evidence type="ECO:0000256" key="1">
    <source>
        <dbReference type="ARBA" id="ARBA00003237"/>
    </source>
</evidence>
<dbReference type="PIRSF" id="PIRSF006250">
    <property type="entry name" value="NadC_ModD"/>
    <property type="match status" value="1"/>
</dbReference>
<comment type="function">
    <text evidence="1">Involved in the catabolism of quinolinic acid (QA).</text>
</comment>
<evidence type="ECO:0000256" key="13">
    <source>
        <dbReference type="PIRSR" id="PIRSR006250-1"/>
    </source>
</evidence>
<comment type="similarity">
    <text evidence="3 12">Belongs to the NadC/ModD family.</text>
</comment>
<feature type="binding site" evidence="13">
    <location>
        <begin position="133"/>
        <end position="135"/>
    </location>
    <ligand>
        <name>substrate</name>
    </ligand>
</feature>
<dbReference type="RefSeq" id="WP_188933788.1">
    <property type="nucleotide sequence ID" value="NZ_BMJC01000003.1"/>
</dbReference>
<dbReference type="GO" id="GO:0034213">
    <property type="term" value="P:quinolinate catabolic process"/>
    <property type="evidence" value="ECO:0007669"/>
    <property type="project" value="TreeGrafter"/>
</dbReference>
<dbReference type="SUPFAM" id="SSF51690">
    <property type="entry name" value="Nicotinate/Quinolinate PRTase C-terminal domain-like"/>
    <property type="match status" value="1"/>
</dbReference>
<evidence type="ECO:0000256" key="4">
    <source>
        <dbReference type="ARBA" id="ARBA00011218"/>
    </source>
</evidence>
<keyword evidence="6" id="KW-0662">Pyridine nucleotide biosynthesis</keyword>
<protein>
    <recommendedName>
        <fullName evidence="11">Probable nicotinate-nucleotide pyrophosphorylase [carboxylating]</fullName>
        <ecNumber evidence="5">2.4.2.19</ecNumber>
    </recommendedName>
    <alternativeName>
        <fullName evidence="9">Quinolinate phosphoribosyltransferase [decarboxylating]</fullName>
    </alternativeName>
</protein>
<reference evidence="16" key="1">
    <citation type="journal article" date="2014" name="Int. J. Syst. Evol. Microbiol.">
        <title>Complete genome sequence of Corynebacterium casei LMG S-19264T (=DSM 44701T), isolated from a smear-ripened cheese.</title>
        <authorList>
            <consortium name="US DOE Joint Genome Institute (JGI-PGF)"/>
            <person name="Walter F."/>
            <person name="Albersmeier A."/>
            <person name="Kalinowski J."/>
            <person name="Ruckert C."/>
        </authorList>
    </citation>
    <scope>NUCLEOTIDE SEQUENCE</scope>
    <source>
        <strain evidence="16">CGMCC 1.15448</strain>
    </source>
</reference>
<dbReference type="SUPFAM" id="SSF54675">
    <property type="entry name" value="Nicotinate/Quinolinate PRTase N-terminal domain-like"/>
    <property type="match status" value="1"/>
</dbReference>
<evidence type="ECO:0000259" key="14">
    <source>
        <dbReference type="Pfam" id="PF01729"/>
    </source>
</evidence>
<evidence type="ECO:0000259" key="15">
    <source>
        <dbReference type="Pfam" id="PF02749"/>
    </source>
</evidence>
<evidence type="ECO:0000256" key="6">
    <source>
        <dbReference type="ARBA" id="ARBA00022642"/>
    </source>
</evidence>
<comment type="catalytic activity">
    <reaction evidence="10">
        <text>nicotinate beta-D-ribonucleotide + CO2 + diphosphate = quinolinate + 5-phospho-alpha-D-ribose 1-diphosphate + 2 H(+)</text>
        <dbReference type="Rhea" id="RHEA:12733"/>
        <dbReference type="ChEBI" id="CHEBI:15378"/>
        <dbReference type="ChEBI" id="CHEBI:16526"/>
        <dbReference type="ChEBI" id="CHEBI:29959"/>
        <dbReference type="ChEBI" id="CHEBI:33019"/>
        <dbReference type="ChEBI" id="CHEBI:57502"/>
        <dbReference type="ChEBI" id="CHEBI:58017"/>
        <dbReference type="EC" id="2.4.2.19"/>
    </reaction>
</comment>
<keyword evidence="7 12" id="KW-0328">Glycosyltransferase</keyword>
<sequence length="285" mass="31932">MSNFFDDQLQFIISNGLKEDIGDGDHTTLSCIPPDARGKAVLHIKQDGILAGMEIAEKILKFKEPTAKFTAFKQDGEVMRDGEEAFVAEATVHTILQCERLILNCMQRMSGIATLTRQYVDRLQRYKTRVLDTRKTTPNFRLLEKDAVRIGGGINHRFGLYDMILLKDNHIDYAGSLEAAIEKASAYRQAHKPHLKIEVETRNLNEVKRVLAIGKVDRIMLDNFTPRQLSEALSLIGQRFETEASGGINLNNIEDYARTGVDYVSVGALIHQAKSLDMSLKAVPA</sequence>
<reference evidence="16" key="2">
    <citation type="submission" date="2020-09" db="EMBL/GenBank/DDBJ databases">
        <authorList>
            <person name="Sun Q."/>
            <person name="Zhou Y."/>
        </authorList>
    </citation>
    <scope>NUCLEOTIDE SEQUENCE</scope>
    <source>
        <strain evidence="16">CGMCC 1.15448</strain>
    </source>
</reference>
<evidence type="ECO:0000313" key="16">
    <source>
        <dbReference type="EMBL" id="GGB07781.1"/>
    </source>
</evidence>
<feature type="domain" description="Quinolinate phosphoribosyl transferase N-terminal" evidence="15">
    <location>
        <begin position="25"/>
        <end position="110"/>
    </location>
</feature>
<gene>
    <name evidence="16" type="ORF">GCM10011511_34140</name>
</gene>
<dbReference type="Gene3D" id="3.20.20.70">
    <property type="entry name" value="Aldolase class I"/>
    <property type="match status" value="1"/>
</dbReference>
<dbReference type="FunFam" id="3.20.20.70:FF:000030">
    <property type="entry name" value="Nicotinate-nucleotide pyrophosphorylase, carboxylating"/>
    <property type="match status" value="1"/>
</dbReference>
<dbReference type="EC" id="2.4.2.19" evidence="5"/>
<feature type="binding site" evidence="13">
    <location>
        <position position="222"/>
    </location>
    <ligand>
        <name>substrate</name>
    </ligand>
</feature>
<dbReference type="Proteomes" id="UP000607559">
    <property type="component" value="Unassembled WGS sequence"/>
</dbReference>
<dbReference type="CDD" id="cd01572">
    <property type="entry name" value="QPRTase"/>
    <property type="match status" value="1"/>
</dbReference>
<dbReference type="AlphaFoldDB" id="A0A8J2UFB6"/>
<dbReference type="NCBIfam" id="TIGR00078">
    <property type="entry name" value="nadC"/>
    <property type="match status" value="1"/>
</dbReference>
<feature type="domain" description="Quinolinate phosphoribosyl transferase C-terminal" evidence="14">
    <location>
        <begin position="112"/>
        <end position="281"/>
    </location>
</feature>
<comment type="caution">
    <text evidence="16">The sequence shown here is derived from an EMBL/GenBank/DDBJ whole genome shotgun (WGS) entry which is preliminary data.</text>
</comment>
<dbReference type="InterPro" id="IPR013785">
    <property type="entry name" value="Aldolase_TIM"/>
</dbReference>
<dbReference type="PANTHER" id="PTHR32179">
    <property type="entry name" value="NICOTINATE-NUCLEOTIDE PYROPHOSPHORYLASE [CARBOXYLATING]"/>
    <property type="match status" value="1"/>
</dbReference>
<evidence type="ECO:0000256" key="2">
    <source>
        <dbReference type="ARBA" id="ARBA00004893"/>
    </source>
</evidence>
<comment type="pathway">
    <text evidence="2">Cofactor biosynthesis; NAD(+) biosynthesis; nicotinate D-ribonucleotide from quinolinate: step 1/1.</text>
</comment>
<dbReference type="InterPro" id="IPR036068">
    <property type="entry name" value="Nicotinate_pribotase-like_C"/>
</dbReference>
<dbReference type="Gene3D" id="3.90.1170.20">
    <property type="entry name" value="Quinolinate phosphoribosyl transferase, N-terminal domain"/>
    <property type="match status" value="1"/>
</dbReference>
<dbReference type="Pfam" id="PF01729">
    <property type="entry name" value="QRPTase_C"/>
    <property type="match status" value="1"/>
</dbReference>
<feature type="binding site" evidence="13">
    <location>
        <position position="167"/>
    </location>
    <ligand>
        <name>substrate</name>
    </ligand>
</feature>
<evidence type="ECO:0000256" key="12">
    <source>
        <dbReference type="PIRNR" id="PIRNR006250"/>
    </source>
</evidence>
<dbReference type="InterPro" id="IPR027277">
    <property type="entry name" value="NadC/ModD"/>
</dbReference>
<feature type="binding site" evidence="13">
    <location>
        <begin position="266"/>
        <end position="268"/>
    </location>
    <ligand>
        <name>substrate</name>
    </ligand>
</feature>
<evidence type="ECO:0000256" key="11">
    <source>
        <dbReference type="ARBA" id="ARBA00069173"/>
    </source>
</evidence>
<keyword evidence="8 12" id="KW-0808">Transferase</keyword>
<evidence type="ECO:0000256" key="10">
    <source>
        <dbReference type="ARBA" id="ARBA00047445"/>
    </source>
</evidence>